<keyword evidence="3 5" id="KW-0808">Transferase</keyword>
<reference evidence="5 6" key="1">
    <citation type="submission" date="2019-08" db="EMBL/GenBank/DDBJ databases">
        <title>Complete genome sequence of Terriglobus albidus strain ORNL.</title>
        <authorList>
            <person name="Podar M."/>
        </authorList>
    </citation>
    <scope>NUCLEOTIDE SEQUENCE [LARGE SCALE GENOMIC DNA]</scope>
    <source>
        <strain evidence="5 6">ORNL</strain>
    </source>
</reference>
<dbReference type="SUPFAM" id="SSF53756">
    <property type="entry name" value="UDP-Glycosyltransferase/glycogen phosphorylase"/>
    <property type="match status" value="1"/>
</dbReference>
<gene>
    <name evidence="5" type="ORF">FTW19_15355</name>
</gene>
<dbReference type="GO" id="GO:0016757">
    <property type="term" value="F:glycosyltransferase activity"/>
    <property type="evidence" value="ECO:0007669"/>
    <property type="project" value="UniProtKB-KW"/>
</dbReference>
<protein>
    <submittedName>
        <fullName evidence="5">Glycosyltransferase family 4 protein</fullName>
    </submittedName>
</protein>
<keyword evidence="2" id="KW-0328">Glycosyltransferase</keyword>
<dbReference type="AlphaFoldDB" id="A0A5B9EFM7"/>
<name>A0A5B9EFM7_9BACT</name>
<accession>A0A5B9EFM7</accession>
<evidence type="ECO:0000256" key="1">
    <source>
        <dbReference type="ARBA" id="ARBA00009481"/>
    </source>
</evidence>
<dbReference type="InterPro" id="IPR001296">
    <property type="entry name" value="Glyco_trans_1"/>
</dbReference>
<dbReference type="PANTHER" id="PTHR12526">
    <property type="entry name" value="GLYCOSYLTRANSFERASE"/>
    <property type="match status" value="1"/>
</dbReference>
<evidence type="ECO:0000259" key="4">
    <source>
        <dbReference type="Pfam" id="PF00534"/>
    </source>
</evidence>
<comment type="similarity">
    <text evidence="1">Belongs to the glycosyltransferase group 1 family. Glycosyltransferase 4 subfamily.</text>
</comment>
<proteinExistence type="inferred from homology"/>
<dbReference type="CDD" id="cd03801">
    <property type="entry name" value="GT4_PimA-like"/>
    <property type="match status" value="1"/>
</dbReference>
<sequence>MRVIQTVFGVFHHFDLATELQKRGHLEKVYSTWPWARLKREGLPKERVESFPWIHMPAYFYGRSKLHRAPLAQQLQLLNAALFDRWTMRRLRALQSHGTKVDALIAISGSGTRTGRLLQQTGGVFICDRGSSHHRYQRNIVAEEDRIWGVERESTSDLRVTAIEEEQYELADAISVPSSFAVRSFVEMGVPREKLRLIPYGVRLERFRPVADPPTDSFDVLFAGSVSLRKGVPYLLQAFAQLKHPNKRLRIAGAVDHAVKPVFDRLPNASVEWLGAVPQNDLITLMSKSHVLVLPSIEEGLALVQAQAMACGCPVIASHNTGSEDLYTDGVEGFIVPIRDAASLADRMQRIADDPGMHQRMREASLNRVRHLGGWSEYGAKWEKTLQDLLAAKP</sequence>
<dbReference type="OrthoDB" id="9806653at2"/>
<dbReference type="RefSeq" id="WP_147648445.1">
    <property type="nucleotide sequence ID" value="NZ_CP042806.1"/>
</dbReference>
<dbReference type="Pfam" id="PF00534">
    <property type="entry name" value="Glycos_transf_1"/>
    <property type="match status" value="1"/>
</dbReference>
<organism evidence="5 6">
    <name type="scientific">Terriglobus albidus</name>
    <dbReference type="NCBI Taxonomy" id="1592106"/>
    <lineage>
        <taxon>Bacteria</taxon>
        <taxon>Pseudomonadati</taxon>
        <taxon>Acidobacteriota</taxon>
        <taxon>Terriglobia</taxon>
        <taxon>Terriglobales</taxon>
        <taxon>Acidobacteriaceae</taxon>
        <taxon>Terriglobus</taxon>
    </lineage>
</organism>
<evidence type="ECO:0000313" key="6">
    <source>
        <dbReference type="Proteomes" id="UP000321820"/>
    </source>
</evidence>
<evidence type="ECO:0000256" key="3">
    <source>
        <dbReference type="ARBA" id="ARBA00022679"/>
    </source>
</evidence>
<dbReference type="EMBL" id="CP042806">
    <property type="protein sequence ID" value="QEE29251.1"/>
    <property type="molecule type" value="Genomic_DNA"/>
</dbReference>
<dbReference type="Proteomes" id="UP000321820">
    <property type="component" value="Chromosome"/>
</dbReference>
<feature type="domain" description="Glycosyl transferase family 1" evidence="4">
    <location>
        <begin position="207"/>
        <end position="365"/>
    </location>
</feature>
<dbReference type="KEGG" id="talb:FTW19_15355"/>
<dbReference type="Gene3D" id="3.40.50.2000">
    <property type="entry name" value="Glycogen Phosphorylase B"/>
    <property type="match status" value="2"/>
</dbReference>
<dbReference type="PANTHER" id="PTHR12526:SF640">
    <property type="entry name" value="COLANIC ACID BIOSYNTHESIS GLYCOSYLTRANSFERASE WCAL-RELATED"/>
    <property type="match status" value="1"/>
</dbReference>
<evidence type="ECO:0000313" key="5">
    <source>
        <dbReference type="EMBL" id="QEE29251.1"/>
    </source>
</evidence>
<evidence type="ECO:0000256" key="2">
    <source>
        <dbReference type="ARBA" id="ARBA00022676"/>
    </source>
</evidence>
<keyword evidence="6" id="KW-1185">Reference proteome</keyword>